<dbReference type="FunFam" id="1.20.58.760:FF:000016">
    <property type="entry name" value="Transmembrane protein"/>
    <property type="match status" value="1"/>
</dbReference>
<dbReference type="AlphaFoldDB" id="A0AAV1RR27"/>
<feature type="transmembrane region" description="Helical" evidence="1">
    <location>
        <begin position="156"/>
        <end position="174"/>
    </location>
</feature>
<evidence type="ECO:0000256" key="1">
    <source>
        <dbReference type="SAM" id="Phobius"/>
    </source>
</evidence>
<reference evidence="2 3" key="1">
    <citation type="submission" date="2024-01" db="EMBL/GenBank/DDBJ databases">
        <authorList>
            <person name="Waweru B."/>
        </authorList>
    </citation>
    <scope>NUCLEOTIDE SEQUENCE [LARGE SCALE GENOMIC DNA]</scope>
</reference>
<dbReference type="EMBL" id="CAWUPB010001108">
    <property type="protein sequence ID" value="CAK7337932.1"/>
    <property type="molecule type" value="Genomic_DNA"/>
</dbReference>
<keyword evidence="3" id="KW-1185">Reference proteome</keyword>
<dbReference type="InterPro" id="IPR037219">
    <property type="entry name" value="Peptidase_M41-like"/>
</dbReference>
<dbReference type="SUPFAM" id="SSF140990">
    <property type="entry name" value="FtsH protease domain-like"/>
    <property type="match status" value="1"/>
</dbReference>
<keyword evidence="1" id="KW-0812">Transmembrane</keyword>
<gene>
    <name evidence="2" type="ORF">DCAF_LOCUS12973</name>
</gene>
<organism evidence="2 3">
    <name type="scientific">Dovyalis caffra</name>
    <dbReference type="NCBI Taxonomy" id="77055"/>
    <lineage>
        <taxon>Eukaryota</taxon>
        <taxon>Viridiplantae</taxon>
        <taxon>Streptophyta</taxon>
        <taxon>Embryophyta</taxon>
        <taxon>Tracheophyta</taxon>
        <taxon>Spermatophyta</taxon>
        <taxon>Magnoliopsida</taxon>
        <taxon>eudicotyledons</taxon>
        <taxon>Gunneridae</taxon>
        <taxon>Pentapetalae</taxon>
        <taxon>rosids</taxon>
        <taxon>fabids</taxon>
        <taxon>Malpighiales</taxon>
        <taxon>Salicaceae</taxon>
        <taxon>Flacourtieae</taxon>
        <taxon>Dovyalis</taxon>
    </lineage>
</organism>
<dbReference type="PANTHER" id="PTHR33471:SF7">
    <property type="entry name" value="ATP-DEPENDENT ZINC METALLOPROTEASE-RELATED"/>
    <property type="match status" value="1"/>
</dbReference>
<dbReference type="GO" id="GO:0006508">
    <property type="term" value="P:proteolysis"/>
    <property type="evidence" value="ECO:0007669"/>
    <property type="project" value="InterPro"/>
</dbReference>
<keyword evidence="1" id="KW-0472">Membrane</keyword>
<evidence type="ECO:0000313" key="2">
    <source>
        <dbReference type="EMBL" id="CAK7337932.1"/>
    </source>
</evidence>
<accession>A0AAV1RR27</accession>
<dbReference type="Gene3D" id="1.20.58.760">
    <property type="entry name" value="Peptidase M41"/>
    <property type="match status" value="1"/>
</dbReference>
<dbReference type="GO" id="GO:0004176">
    <property type="term" value="F:ATP-dependent peptidase activity"/>
    <property type="evidence" value="ECO:0007669"/>
    <property type="project" value="InterPro"/>
</dbReference>
<dbReference type="GO" id="GO:0005524">
    <property type="term" value="F:ATP binding"/>
    <property type="evidence" value="ECO:0007669"/>
    <property type="project" value="InterPro"/>
</dbReference>
<feature type="transmembrane region" description="Helical" evidence="1">
    <location>
        <begin position="186"/>
        <end position="217"/>
    </location>
</feature>
<protein>
    <submittedName>
        <fullName evidence="2">Uncharacterized protein</fullName>
    </submittedName>
</protein>
<name>A0AAV1RR27_9ROSI</name>
<proteinExistence type="predicted"/>
<dbReference type="Proteomes" id="UP001314170">
    <property type="component" value="Unassembled WGS sequence"/>
</dbReference>
<dbReference type="PANTHER" id="PTHR33471">
    <property type="entry name" value="ATP-DEPENDENT ZINC METALLOPROTEASE-RELATED"/>
    <property type="match status" value="1"/>
</dbReference>
<dbReference type="GO" id="GO:0004222">
    <property type="term" value="F:metalloendopeptidase activity"/>
    <property type="evidence" value="ECO:0007669"/>
    <property type="project" value="InterPro"/>
</dbReference>
<sequence length="368" mass="40738">MIQVRLTRESPKHDFEVPLGRKRRQALTLDDGYYSTPKMLKMLTLMASLSNTASTYTAFPYSHHHRKLHIRASSAAPGVDLKTLESALAKKDSNAVKEALDQLREIGWAKRWSSQPYVSRRTVSLHYKYETSIRELTTLGIKNSENLAIPSVRNDAAFLFTVVGTTGFLGVLAGQLPGDWGFFVPYLVGSISLIVLAVGSISPGLLQAAISGFSAFFPDYQERIARHEAAHFLIAYLLGLPILDYSLEIGKEHVNLVDEKLEKLIYSGQLDAKELDRLAVVAMAGLAAEGLQYDKVVGQSADLFSLQRFINRSKPQLSKDQQQNLTRWAVLFAGSLIKNNKALHEALMAAMSNKSTVLECIQTIEKAA</sequence>
<keyword evidence="1" id="KW-1133">Transmembrane helix</keyword>
<comment type="caution">
    <text evidence="2">The sequence shown here is derived from an EMBL/GenBank/DDBJ whole genome shotgun (WGS) entry which is preliminary data.</text>
</comment>
<evidence type="ECO:0000313" key="3">
    <source>
        <dbReference type="Proteomes" id="UP001314170"/>
    </source>
</evidence>